<keyword evidence="2" id="KW-1185">Reference proteome</keyword>
<comment type="caution">
    <text evidence="1">The sequence shown here is derived from an EMBL/GenBank/DDBJ whole genome shotgun (WGS) entry which is preliminary data.</text>
</comment>
<sequence>MSLKFGGQGYQFQCPLCDYSISGRRGAQVEARIREAKGRHDTRCPAWVIDPLRLQNMTQQQTLTVLGRPS</sequence>
<organism evidence="1 2">
    <name type="scientific">Streptomyces tsukubensis</name>
    <dbReference type="NCBI Taxonomy" id="83656"/>
    <lineage>
        <taxon>Bacteria</taxon>
        <taxon>Bacillati</taxon>
        <taxon>Actinomycetota</taxon>
        <taxon>Actinomycetes</taxon>
        <taxon>Kitasatosporales</taxon>
        <taxon>Streptomycetaceae</taxon>
        <taxon>Streptomyces</taxon>
    </lineage>
</organism>
<dbReference type="Proteomes" id="UP000190539">
    <property type="component" value="Unassembled WGS sequence"/>
</dbReference>
<proteinExistence type="predicted"/>
<reference evidence="1 2" key="1">
    <citation type="submission" date="2017-02" db="EMBL/GenBank/DDBJ databases">
        <title>Draft Genome Sequence of Streptomyces tsukubaensis F601, a Producer of the immunosuppressant tacrolimus FK506.</title>
        <authorList>
            <person name="Zong G."/>
            <person name="Zhong C."/>
            <person name="Fu J."/>
            <person name="Qin R."/>
            <person name="Cao G."/>
        </authorList>
    </citation>
    <scope>NUCLEOTIDE SEQUENCE [LARGE SCALE GENOMIC DNA]</scope>
    <source>
        <strain evidence="1 2">F601</strain>
    </source>
</reference>
<protein>
    <submittedName>
        <fullName evidence="1">Uncharacterized protein</fullName>
    </submittedName>
</protein>
<dbReference type="AlphaFoldDB" id="A0A1V4ACM8"/>
<evidence type="ECO:0000313" key="2">
    <source>
        <dbReference type="Proteomes" id="UP000190539"/>
    </source>
</evidence>
<name>A0A1V4ACM8_9ACTN</name>
<evidence type="ECO:0000313" key="1">
    <source>
        <dbReference type="EMBL" id="OON81213.1"/>
    </source>
</evidence>
<gene>
    <name evidence="1" type="ORF">B1H18_07555</name>
</gene>
<accession>A0A1V4ACM8</accession>
<dbReference type="EMBL" id="MVFC01000004">
    <property type="protein sequence ID" value="OON81213.1"/>
    <property type="molecule type" value="Genomic_DNA"/>
</dbReference>